<dbReference type="KEGG" id="cle:Clole_1423"/>
<feature type="signal peptide" evidence="1">
    <location>
        <begin position="1"/>
        <end position="27"/>
    </location>
</feature>
<accession>F2JIZ0</accession>
<evidence type="ECO:0000313" key="2">
    <source>
        <dbReference type="EMBL" id="ADZ83149.1"/>
    </source>
</evidence>
<protein>
    <submittedName>
        <fullName evidence="2">Uncharacterized protein</fullName>
    </submittedName>
</protein>
<organism evidence="2 3">
    <name type="scientific">Cellulosilyticum lentocellum (strain ATCC 49066 / DSM 5427 / NCIMB 11756 / RHM5)</name>
    <name type="common">Clostridium lentocellum</name>
    <dbReference type="NCBI Taxonomy" id="642492"/>
    <lineage>
        <taxon>Bacteria</taxon>
        <taxon>Bacillati</taxon>
        <taxon>Bacillota</taxon>
        <taxon>Clostridia</taxon>
        <taxon>Lachnospirales</taxon>
        <taxon>Cellulosilyticaceae</taxon>
        <taxon>Cellulosilyticum</taxon>
    </lineage>
</organism>
<evidence type="ECO:0000256" key="1">
    <source>
        <dbReference type="SAM" id="SignalP"/>
    </source>
</evidence>
<evidence type="ECO:0000313" key="3">
    <source>
        <dbReference type="Proteomes" id="UP000008467"/>
    </source>
</evidence>
<dbReference type="EMBL" id="CP002582">
    <property type="protein sequence ID" value="ADZ83149.1"/>
    <property type="molecule type" value="Genomic_DNA"/>
</dbReference>
<feature type="chain" id="PRO_5003278956" evidence="1">
    <location>
        <begin position="28"/>
        <end position="157"/>
    </location>
</feature>
<dbReference type="AlphaFoldDB" id="F2JIZ0"/>
<proteinExistence type="predicted"/>
<reference evidence="2 3" key="1">
    <citation type="journal article" date="2011" name="J. Bacteriol.">
        <title>Complete genome sequence of the cellulose-degrading bacterium Cellulosilyticum lentocellum.</title>
        <authorList>
            <consortium name="US DOE Joint Genome Institute"/>
            <person name="Miller D.A."/>
            <person name="Suen G."/>
            <person name="Bruce D."/>
            <person name="Copeland A."/>
            <person name="Cheng J.F."/>
            <person name="Detter C."/>
            <person name="Goodwin L.A."/>
            <person name="Han C.S."/>
            <person name="Hauser L.J."/>
            <person name="Land M.L."/>
            <person name="Lapidus A."/>
            <person name="Lucas S."/>
            <person name="Meincke L."/>
            <person name="Pitluck S."/>
            <person name="Tapia R."/>
            <person name="Teshima H."/>
            <person name="Woyke T."/>
            <person name="Fox B.G."/>
            <person name="Angert E.R."/>
            <person name="Currie C.R."/>
        </authorList>
    </citation>
    <scope>NUCLEOTIDE SEQUENCE [LARGE SCALE GENOMIC DNA]</scope>
    <source>
        <strain evidence="3">ATCC 49066 / DSM 5427 / NCIMB 11756 / RHM5</strain>
    </source>
</reference>
<gene>
    <name evidence="2" type="ordered locus">Clole_1423</name>
</gene>
<dbReference type="STRING" id="642492.Clole_1423"/>
<dbReference type="Proteomes" id="UP000008467">
    <property type="component" value="Chromosome"/>
</dbReference>
<sequence length="157" mass="18159">MTKHHFKRYLILICLICFTFHSSHFFAQNITTVDTNTVIEESYGSLNNIHKQMLNIIENYFISNISTTTSKPDPGYLDIYISQLNAISDKIKAVDQSKVTPEQKTKLRILRDATDDLTYISGTLKRLLTSLDAKEQYNLFRAILYASNLVEKDFSYF</sequence>
<keyword evidence="1" id="KW-0732">Signal</keyword>
<dbReference type="HOGENOM" id="CLU_1674772_0_0_9"/>
<name>F2JIZ0_CELLD</name>
<keyword evidence="3" id="KW-1185">Reference proteome</keyword>